<reference evidence="2 3" key="1">
    <citation type="submission" date="2018-11" db="EMBL/GenBank/DDBJ databases">
        <authorList>
            <consortium name="Pathogen Informatics"/>
        </authorList>
    </citation>
    <scope>NUCLEOTIDE SEQUENCE [LARGE SCALE GENOMIC DNA]</scope>
</reference>
<dbReference type="InterPro" id="IPR006994">
    <property type="entry name" value="TCF25/Rqc1"/>
</dbReference>
<accession>A0A3P8A2W2</accession>
<organism evidence="2">
    <name type="scientific">Heligmosomoides polygyrus</name>
    <name type="common">Parasitic roundworm</name>
    <dbReference type="NCBI Taxonomy" id="6339"/>
    <lineage>
        <taxon>Eukaryota</taxon>
        <taxon>Metazoa</taxon>
        <taxon>Ecdysozoa</taxon>
        <taxon>Nematoda</taxon>
        <taxon>Chromadorea</taxon>
        <taxon>Rhabditida</taxon>
        <taxon>Rhabditina</taxon>
        <taxon>Rhabditomorpha</taxon>
        <taxon>Strongyloidea</taxon>
        <taxon>Heligmosomidae</taxon>
        <taxon>Heligmosomoides</taxon>
    </lineage>
</organism>
<feature type="region of interest" description="Disordered" evidence="1">
    <location>
        <begin position="1"/>
        <end position="97"/>
    </location>
</feature>
<feature type="compositionally biased region" description="Basic and acidic residues" evidence="1">
    <location>
        <begin position="51"/>
        <end position="68"/>
    </location>
</feature>
<sequence>MSTKHLRRLLEAKEQEEAKKQKNDDEGGEEDEEPLRVPVNRFAAFEDDEGVAERSVDEEGGPIERPDHTSSATCSMERGERKTNKKKKKKQRGKGSRDINEEELLAVLSLENSVYALTSEEYELLDIKQLLKTDPRLFDAAAELKRTLGKAFKESTTTSTRSHRSSHGAGRLVKQKRTWPPVKNLGLSMVLDREEGEVKWFKFVHNSHYEELERLCWAAEDTLDHRIAEEVLMDNPYHLNSLLLLANVFRMQEDITQSCDIIERGVFYCEQSMATTFQPSSFYHRVDYLDYENRAFYLLLHRQMLNCVYKRCFETALNYGKFILMMDPQRDPLAILLIIDTIAVKAKQYKWLKDFYRCCKEWKNLDKLPNFCYSVALAGFLGAKNDDDLAEADEQLTNAICAFPGMVTMLLDKMQVEPDSLVESHRHLGTFAANKETDGLKLVYKIYANETTELWKVPETLSWLEHVTRECALNEKRQVEMDDWKEKRQRLFVGVPPNIRRLAVLLGLESSSSGVTDPVPPVNGRARYTRTVEDPLRPDSFLSGFVHSIWPDYDSQEHLRDVIQRLGQEMGRVLFRQPGNTEPSNQPEPHP</sequence>
<feature type="compositionally biased region" description="Basic residues" evidence="1">
    <location>
        <begin position="83"/>
        <end position="94"/>
    </location>
</feature>
<reference evidence="4" key="2">
    <citation type="submission" date="2019-09" db="UniProtKB">
        <authorList>
            <consortium name="WormBaseParasite"/>
        </authorList>
    </citation>
    <scope>IDENTIFICATION</scope>
</reference>
<protein>
    <submittedName>
        <fullName evidence="4">Transcription factor 25</fullName>
    </submittedName>
</protein>
<keyword evidence="3" id="KW-1185">Reference proteome</keyword>
<dbReference type="Pfam" id="PF04910">
    <property type="entry name" value="Tcf25"/>
    <property type="match status" value="1"/>
</dbReference>
<gene>
    <name evidence="2" type="ORF">HPBE_LOCUS10468</name>
</gene>
<feature type="compositionally biased region" description="Basic and acidic residues" evidence="1">
    <location>
        <begin position="8"/>
        <end position="25"/>
    </location>
</feature>
<dbReference type="EMBL" id="UZAH01026774">
    <property type="protein sequence ID" value="VDO85183.1"/>
    <property type="molecule type" value="Genomic_DNA"/>
</dbReference>
<evidence type="ECO:0000313" key="4">
    <source>
        <dbReference type="WBParaSite" id="HPBE_0001046701-mRNA-1"/>
    </source>
</evidence>
<dbReference type="OrthoDB" id="205993at2759"/>
<dbReference type="PANTHER" id="PTHR22684">
    <property type="entry name" value="NULP1-RELATED"/>
    <property type="match status" value="1"/>
</dbReference>
<dbReference type="AlphaFoldDB" id="A0A3P8A2W2"/>
<dbReference type="PANTHER" id="PTHR22684:SF0">
    <property type="entry name" value="RIBOSOME QUALITY CONTROL COMPLEX SUBUNIT TCF25"/>
    <property type="match status" value="1"/>
</dbReference>
<evidence type="ECO:0000256" key="1">
    <source>
        <dbReference type="SAM" id="MobiDB-lite"/>
    </source>
</evidence>
<feature type="region of interest" description="Disordered" evidence="1">
    <location>
        <begin position="153"/>
        <end position="173"/>
    </location>
</feature>
<proteinExistence type="predicted"/>
<dbReference type="WBParaSite" id="HPBE_0001046701-mRNA-1">
    <property type="protein sequence ID" value="HPBE_0001046701-mRNA-1"/>
    <property type="gene ID" value="HPBE_0001046701"/>
</dbReference>
<evidence type="ECO:0000313" key="2">
    <source>
        <dbReference type="EMBL" id="VDO85183.1"/>
    </source>
</evidence>
<evidence type="ECO:0000313" key="3">
    <source>
        <dbReference type="Proteomes" id="UP000050761"/>
    </source>
</evidence>
<dbReference type="Proteomes" id="UP000050761">
    <property type="component" value="Unassembled WGS sequence"/>
</dbReference>
<name>A0A3P8A2W2_HELPZ</name>
<dbReference type="GO" id="GO:1990112">
    <property type="term" value="C:RQC complex"/>
    <property type="evidence" value="ECO:0007669"/>
    <property type="project" value="TreeGrafter"/>
</dbReference>